<feature type="compositionally biased region" description="Basic and acidic residues" evidence="1">
    <location>
        <begin position="741"/>
        <end position="752"/>
    </location>
</feature>
<feature type="compositionally biased region" description="Polar residues" evidence="1">
    <location>
        <begin position="77"/>
        <end position="102"/>
    </location>
</feature>
<feature type="compositionally biased region" description="Low complexity" evidence="1">
    <location>
        <begin position="526"/>
        <end position="539"/>
    </location>
</feature>
<keyword evidence="3" id="KW-1185">Reference proteome</keyword>
<feature type="compositionally biased region" description="Low complexity" evidence="1">
    <location>
        <begin position="674"/>
        <end position="690"/>
    </location>
</feature>
<feature type="region of interest" description="Disordered" evidence="1">
    <location>
        <begin position="725"/>
        <end position="885"/>
    </location>
</feature>
<sequence>MFSSVFSKQKVHRAITGITGIRRAPSPAPPSPASFASPEIVDINEKGVRNLQSSNAQWFPPTVLGTDNRTPPKRNVSLPNGNKNGSEGASSSRNRGGLNDSSDAVIVEEPETQQPAQLSVNTGQIQSSDDNSENGVVHIVRKPTPSPIKIPNNPTADKIQIQRSTTEDASTGPLLLPIAQEGSRPRTPESALTDDISSAVSGTTLAGALASSFVLSSESRSSRYKSGITRQDSATLPRGEHPFINSPYGYRSSSSTTGASSPATTRSSSVPPLPPMPSRGNFGQNIDSAAASGSHRKSVSLDPRDNVTLPDAESPSLRRPRSLSRLPKEQQVALPPISPISEASSPPPSVPNTPLMIPQNQLNSSSRSLVNSQRNASATEDSASVSGSSAGAAEGSMHRRAGTEPASSGDREKLTPNKPRSNSITKSTLSLANFERSGSPMPESNAARSSTTSRTTALLPIGERPSQSTLLQSPRLPSENDMRSKLSVPAAPASIRTSEDTPVDSPDLLDFMFPVAPTILTPVPSPQDTSSGDSLSSASTNRQTFPETPNAFSPWSAGFAVSPPPARTSLEHNVSRGAKIRQRATTVPRIPPTPPLTAEGAYGHSPQMNSAVLDSAMEDAPLAPRPLAAIEETRAVSYSSSPEPQSRRTSKISRSTDEAAESAYSREENRRSVTSAATSAADSGKAAQATPPLQLRAMPPDEPVARSPPSSYAPTFDLSSNAALSVTRSASESDVSLSMLSERRKSRPDPLDASRGAASHSSIPLKRSLSPLPSPPPSSVPLPPSPPPAVNARDSQIMLENPPPPYAENVRRPSPLSRPTDLGSISAPMPSPLLSHRAAYSESSSSPRPARVRPPLPAGPRKPSFGPAAARARAGSVSTTSGGSSSALKSSFFPMAMPRFQNTRVNFRGLTMEAAQWTFTSQQLQHLVSTAIKQSAEPSAIRILPVDTLNVALPEEVARLETLSADLRLRYKLGGEFSDQATTIRMLEELSEISDNLDFISEELYSVTDQLGQLTHLRDVHCRSALAMALRKLNSSFVKQVGEVQKLRDHVATLEAERDEAWKEAQEVAQEFDDFTDRIPTEQSSTMTSSRRSSRVLVARKNSQRASKAGLRASMHRRSQRSSISSSHRNSAAASASPNMRSSGFEDIPPVPPIPTRTPLGIVTADLPTRSSMESPTSDIER</sequence>
<feature type="region of interest" description="Disordered" evidence="1">
    <location>
        <begin position="220"/>
        <end position="507"/>
    </location>
</feature>
<dbReference type="Proteomes" id="UP000092993">
    <property type="component" value="Unassembled WGS sequence"/>
</dbReference>
<feature type="compositionally biased region" description="Polar residues" evidence="1">
    <location>
        <begin position="725"/>
        <end position="739"/>
    </location>
</feature>
<feature type="region of interest" description="Disordered" evidence="1">
    <location>
        <begin position="1074"/>
        <end position="1182"/>
    </location>
</feature>
<reference evidence="2 3" key="1">
    <citation type="submission" date="2016-03" db="EMBL/GenBank/DDBJ databases">
        <title>Whole genome sequencing of Grifola frondosa 9006-11.</title>
        <authorList>
            <person name="Min B."/>
            <person name="Park H."/>
            <person name="Kim J.-G."/>
            <person name="Cho H."/>
            <person name="Oh Y.-L."/>
            <person name="Kong W.-S."/>
            <person name="Choi I.-G."/>
        </authorList>
    </citation>
    <scope>NUCLEOTIDE SEQUENCE [LARGE SCALE GENOMIC DNA]</scope>
    <source>
        <strain evidence="2 3">9006-11</strain>
    </source>
</reference>
<feature type="compositionally biased region" description="Low complexity" evidence="1">
    <location>
        <begin position="377"/>
        <end position="395"/>
    </location>
</feature>
<accession>A0A1C7MI56</accession>
<organism evidence="2 3">
    <name type="scientific">Grifola frondosa</name>
    <name type="common">Maitake</name>
    <name type="synonym">Polyporus frondosus</name>
    <dbReference type="NCBI Taxonomy" id="5627"/>
    <lineage>
        <taxon>Eukaryota</taxon>
        <taxon>Fungi</taxon>
        <taxon>Dikarya</taxon>
        <taxon>Basidiomycota</taxon>
        <taxon>Agaricomycotina</taxon>
        <taxon>Agaricomycetes</taxon>
        <taxon>Polyporales</taxon>
        <taxon>Grifolaceae</taxon>
        <taxon>Grifola</taxon>
    </lineage>
</organism>
<name>A0A1C7MI56_GRIFR</name>
<feature type="compositionally biased region" description="Low complexity" evidence="1">
    <location>
        <begin position="246"/>
        <end position="270"/>
    </location>
</feature>
<feature type="compositionally biased region" description="Polar residues" evidence="1">
    <location>
        <begin position="112"/>
        <end position="129"/>
    </location>
</feature>
<dbReference type="AlphaFoldDB" id="A0A1C7MI56"/>
<feature type="compositionally biased region" description="Low complexity" evidence="1">
    <location>
        <begin position="874"/>
        <end position="885"/>
    </location>
</feature>
<feature type="compositionally biased region" description="Polar residues" evidence="1">
    <location>
        <begin position="418"/>
        <end position="431"/>
    </location>
</feature>
<feature type="compositionally biased region" description="Polar residues" evidence="1">
    <location>
        <begin position="540"/>
        <end position="553"/>
    </location>
</feature>
<feature type="region of interest" description="Disordered" evidence="1">
    <location>
        <begin position="17"/>
        <end position="40"/>
    </location>
</feature>
<feature type="compositionally biased region" description="Low complexity" evidence="1">
    <location>
        <begin position="1121"/>
        <end position="1143"/>
    </location>
</feature>
<feature type="compositionally biased region" description="Low complexity" evidence="1">
    <location>
        <begin position="761"/>
        <end position="771"/>
    </location>
</feature>
<proteinExistence type="predicted"/>
<dbReference type="OMA" id="AKWTFTS"/>
<evidence type="ECO:0000256" key="1">
    <source>
        <dbReference type="SAM" id="MobiDB-lite"/>
    </source>
</evidence>
<feature type="compositionally biased region" description="Low complexity" evidence="1">
    <location>
        <begin position="835"/>
        <end position="849"/>
    </location>
</feature>
<feature type="compositionally biased region" description="Low complexity" evidence="1">
    <location>
        <begin position="446"/>
        <end position="457"/>
    </location>
</feature>
<feature type="compositionally biased region" description="Pro residues" evidence="1">
    <location>
        <begin position="772"/>
        <end position="789"/>
    </location>
</feature>
<protein>
    <submittedName>
        <fullName evidence="2">Uncharacterized protein</fullName>
    </submittedName>
</protein>
<feature type="compositionally biased region" description="Polar residues" evidence="1">
    <location>
        <begin position="358"/>
        <end position="376"/>
    </location>
</feature>
<dbReference type="OrthoDB" id="3271284at2759"/>
<feature type="region of interest" description="Disordered" evidence="1">
    <location>
        <begin position="52"/>
        <end position="195"/>
    </location>
</feature>
<evidence type="ECO:0000313" key="3">
    <source>
        <dbReference type="Proteomes" id="UP000092993"/>
    </source>
</evidence>
<feature type="region of interest" description="Disordered" evidence="1">
    <location>
        <begin position="633"/>
        <end position="713"/>
    </location>
</feature>
<gene>
    <name evidence="2" type="ORF">A0H81_03254</name>
</gene>
<dbReference type="EMBL" id="LUGG01000003">
    <property type="protein sequence ID" value="OBZ76099.1"/>
    <property type="molecule type" value="Genomic_DNA"/>
</dbReference>
<feature type="compositionally biased region" description="Polar residues" evidence="1">
    <location>
        <begin position="1169"/>
        <end position="1182"/>
    </location>
</feature>
<comment type="caution">
    <text evidence="2">The sequence shown here is derived from an EMBL/GenBank/DDBJ whole genome shotgun (WGS) entry which is preliminary data.</text>
</comment>
<evidence type="ECO:0000313" key="2">
    <source>
        <dbReference type="EMBL" id="OBZ76099.1"/>
    </source>
</evidence>
<feature type="region of interest" description="Disordered" evidence="1">
    <location>
        <begin position="520"/>
        <end position="607"/>
    </location>
</feature>
<dbReference type="STRING" id="5627.A0A1C7MI56"/>